<protein>
    <submittedName>
        <fullName evidence="1">Uncharacterized protein</fullName>
    </submittedName>
</protein>
<comment type="caution">
    <text evidence="1">The sequence shown here is derived from an EMBL/GenBank/DDBJ whole genome shotgun (WGS) entry which is preliminary data.</text>
</comment>
<organism evidence="1">
    <name type="scientific">marine sediment metagenome</name>
    <dbReference type="NCBI Taxonomy" id="412755"/>
    <lineage>
        <taxon>unclassified sequences</taxon>
        <taxon>metagenomes</taxon>
        <taxon>ecological metagenomes</taxon>
    </lineage>
</organism>
<dbReference type="EMBL" id="LAZR01003284">
    <property type="protein sequence ID" value="KKN19979.1"/>
    <property type="molecule type" value="Genomic_DNA"/>
</dbReference>
<dbReference type="AlphaFoldDB" id="A0A0F9NPZ2"/>
<accession>A0A0F9NPZ2</accession>
<name>A0A0F9NPZ2_9ZZZZ</name>
<gene>
    <name evidence="1" type="ORF">LCGC14_0940320</name>
</gene>
<evidence type="ECO:0000313" key="1">
    <source>
        <dbReference type="EMBL" id="KKN19979.1"/>
    </source>
</evidence>
<proteinExistence type="predicted"/>
<reference evidence="1" key="1">
    <citation type="journal article" date="2015" name="Nature">
        <title>Complex archaea that bridge the gap between prokaryotes and eukaryotes.</title>
        <authorList>
            <person name="Spang A."/>
            <person name="Saw J.H."/>
            <person name="Jorgensen S.L."/>
            <person name="Zaremba-Niedzwiedzka K."/>
            <person name="Martijn J."/>
            <person name="Lind A.E."/>
            <person name="van Eijk R."/>
            <person name="Schleper C."/>
            <person name="Guy L."/>
            <person name="Ettema T.J."/>
        </authorList>
    </citation>
    <scope>NUCLEOTIDE SEQUENCE</scope>
</reference>
<sequence length="64" mass="7327">MKVSKGSSLGYVERIVTLQTGDELAAFYWALREVMRDKTYFTFNLGVVKGMEETLREEFDEAGL</sequence>